<reference evidence="3 4" key="1">
    <citation type="journal article" date="2015" name="Genome Announc.">
        <title>Genome Sequence of Mushroom Soft-Rot Pathogen Janthinobacterium agaricidamnosum.</title>
        <authorList>
            <person name="Graupner K."/>
            <person name="Lackner G."/>
            <person name="Hertweck C."/>
        </authorList>
    </citation>
    <scope>NUCLEOTIDE SEQUENCE [LARGE SCALE GENOMIC DNA]</scope>
    <source>
        <strain evidence="4">NBRC 102515 / DSM 9628</strain>
    </source>
</reference>
<dbReference type="PATRIC" id="fig|1349767.4.peg.1811"/>
<gene>
    <name evidence="3" type="ORF">GJA_5211</name>
</gene>
<dbReference type="EMBL" id="HG322949">
    <property type="protein sequence ID" value="CDG85808.1"/>
    <property type="molecule type" value="Genomic_DNA"/>
</dbReference>
<dbReference type="eggNOG" id="COG3668">
    <property type="taxonomic scope" value="Bacteria"/>
</dbReference>
<dbReference type="InterPro" id="IPR035093">
    <property type="entry name" value="RelE/ParE_toxin_dom_sf"/>
</dbReference>
<keyword evidence="2" id="KW-1277">Toxin-antitoxin system</keyword>
<dbReference type="Gene3D" id="3.30.2310.20">
    <property type="entry name" value="RelE-like"/>
    <property type="match status" value="1"/>
</dbReference>
<keyword evidence="4" id="KW-1185">Reference proteome</keyword>
<dbReference type="InterPro" id="IPR051803">
    <property type="entry name" value="TA_system_RelE-like_toxin"/>
</dbReference>
<evidence type="ECO:0000256" key="2">
    <source>
        <dbReference type="ARBA" id="ARBA00022649"/>
    </source>
</evidence>
<organism evidence="3 4">
    <name type="scientific">Janthinobacterium agaricidamnosum NBRC 102515 = DSM 9628</name>
    <dbReference type="NCBI Taxonomy" id="1349767"/>
    <lineage>
        <taxon>Bacteria</taxon>
        <taxon>Pseudomonadati</taxon>
        <taxon>Pseudomonadota</taxon>
        <taxon>Betaproteobacteria</taxon>
        <taxon>Burkholderiales</taxon>
        <taxon>Oxalobacteraceae</taxon>
        <taxon>Janthinobacterium</taxon>
    </lineage>
</organism>
<dbReference type="KEGG" id="jag:GJA_5211"/>
<dbReference type="InterPro" id="IPR007712">
    <property type="entry name" value="RelE/ParE_toxin"/>
</dbReference>
<dbReference type="Pfam" id="PF05016">
    <property type="entry name" value="ParE_toxin"/>
    <property type="match status" value="1"/>
</dbReference>
<dbReference type="AlphaFoldDB" id="W0VEG8"/>
<accession>W0VEG8</accession>
<dbReference type="HOGENOM" id="CLU_147162_11_1_4"/>
<dbReference type="PANTHER" id="PTHR33755:SF6">
    <property type="entry name" value="PLASMID STABILIZATION SYSTEM PROTEIN"/>
    <property type="match status" value="1"/>
</dbReference>
<dbReference type="STRING" id="1349767.GJA_5211"/>
<evidence type="ECO:0000256" key="1">
    <source>
        <dbReference type="ARBA" id="ARBA00006226"/>
    </source>
</evidence>
<protein>
    <submittedName>
        <fullName evidence="3">Plasmid stabilisation system family protein</fullName>
    </submittedName>
</protein>
<name>W0VEG8_9BURK</name>
<dbReference type="RefSeq" id="WP_038497576.1">
    <property type="nucleotide sequence ID" value="NZ_BCTH01000017.1"/>
</dbReference>
<proteinExistence type="inferred from homology"/>
<dbReference type="PANTHER" id="PTHR33755">
    <property type="entry name" value="TOXIN PARE1-RELATED"/>
    <property type="match status" value="1"/>
</dbReference>
<evidence type="ECO:0000313" key="4">
    <source>
        <dbReference type="Proteomes" id="UP000027604"/>
    </source>
</evidence>
<evidence type="ECO:0000313" key="3">
    <source>
        <dbReference type="EMBL" id="CDG85808.1"/>
    </source>
</evidence>
<sequence length="91" mass="10413">MLPVQWHPNARAKLAAILEYIAEHNDVAASALQADIERAASRLQQHPCLYRRGRVAGTREIVVHPHYVLVYRIRPSVIEIIAVLHSRQQYP</sequence>
<dbReference type="Proteomes" id="UP000027604">
    <property type="component" value="Chromosome I"/>
</dbReference>
<comment type="similarity">
    <text evidence="1">Belongs to the RelE toxin family.</text>
</comment>
<dbReference type="OrthoDB" id="9798046at2"/>
<dbReference type="NCBIfam" id="TIGR02385">
    <property type="entry name" value="RelE_StbE"/>
    <property type="match status" value="1"/>
</dbReference>